<evidence type="ECO:0000313" key="5">
    <source>
        <dbReference type="Proteomes" id="UP000029641"/>
    </source>
</evidence>
<reference evidence="6" key="1">
    <citation type="journal article" date="2014" name="Genome Announc.">
        <title>Draft Genome Sequence of Marine Flavobacterium Jejuia pallidilutea Strain 11shimoA1 and Pigmentation Mutants.</title>
        <authorList>
            <person name="Takatani N."/>
            <person name="Nakanishi M."/>
            <person name="Meirelles P."/>
            <person name="Mino S."/>
            <person name="Suda W."/>
            <person name="Oshima K."/>
            <person name="Hattori M."/>
            <person name="Ohkuma M."/>
            <person name="Hosokawa M."/>
            <person name="Miyashita K."/>
            <person name="Thompson F.L."/>
            <person name="Niwa A."/>
            <person name="Sawabe T."/>
            <person name="Sawabe T."/>
        </authorList>
    </citation>
    <scope>NUCLEOTIDE SEQUENCE [LARGE SCALE GENOMIC DNA]</scope>
    <source>
        <strain evidence="6">JCM 19538</strain>
    </source>
</reference>
<organism evidence="2 5">
    <name type="scientific">Jejuia pallidilutea</name>
    <dbReference type="NCBI Taxonomy" id="504487"/>
    <lineage>
        <taxon>Bacteria</taxon>
        <taxon>Pseudomonadati</taxon>
        <taxon>Bacteroidota</taxon>
        <taxon>Flavobacteriia</taxon>
        <taxon>Flavobacteriales</taxon>
        <taxon>Flavobacteriaceae</taxon>
        <taxon>Jejuia</taxon>
    </lineage>
</organism>
<dbReference type="EMBL" id="BBNR01000014">
    <property type="protein sequence ID" value="GAL67933.1"/>
    <property type="molecule type" value="Genomic_DNA"/>
</dbReference>
<proteinExistence type="predicted"/>
<evidence type="ECO:0000313" key="6">
    <source>
        <dbReference type="Proteomes" id="UP000030184"/>
    </source>
</evidence>
<evidence type="ECO:0008006" key="7">
    <source>
        <dbReference type="Google" id="ProtNLM"/>
    </source>
</evidence>
<evidence type="ECO:0000256" key="1">
    <source>
        <dbReference type="SAM" id="SignalP"/>
    </source>
</evidence>
<dbReference type="EMBL" id="BBNS01000021">
    <property type="protein sequence ID" value="GAL72224.1"/>
    <property type="molecule type" value="Genomic_DNA"/>
</dbReference>
<comment type="caution">
    <text evidence="2">The sequence shown here is derived from an EMBL/GenBank/DDBJ whole genome shotgun (WGS) entry which is preliminary data.</text>
</comment>
<evidence type="ECO:0000313" key="2">
    <source>
        <dbReference type="EMBL" id="GAL67933.1"/>
    </source>
</evidence>
<accession>A0A090VVD9</accession>
<dbReference type="AlphaFoldDB" id="A0A090VVD9"/>
<dbReference type="eggNOG" id="ENOG50334MU">
    <property type="taxonomic scope" value="Bacteria"/>
</dbReference>
<name>A0A090VVD9_9FLAO</name>
<evidence type="ECO:0000313" key="3">
    <source>
        <dbReference type="EMBL" id="GAL72224.1"/>
    </source>
</evidence>
<dbReference type="Proteomes" id="UP000030184">
    <property type="component" value="Unassembled WGS sequence"/>
</dbReference>
<evidence type="ECO:0000313" key="4">
    <source>
        <dbReference type="EMBL" id="GAL89316.1"/>
    </source>
</evidence>
<gene>
    <name evidence="2" type="ORF">JCM19301_2845</name>
    <name evidence="3" type="ORF">JCM19302_2141</name>
    <name evidence="4" type="ORF">JCM19538_1310</name>
</gene>
<dbReference type="EMBL" id="BBNY01000008">
    <property type="protein sequence ID" value="GAL89316.1"/>
    <property type="molecule type" value="Genomic_DNA"/>
</dbReference>
<keyword evidence="6" id="KW-1185">Reference proteome</keyword>
<dbReference type="Proteomes" id="UP000029646">
    <property type="component" value="Unassembled WGS sequence"/>
</dbReference>
<feature type="signal peptide" evidence="1">
    <location>
        <begin position="1"/>
        <end position="19"/>
    </location>
</feature>
<feature type="chain" id="PRO_5007382978" description="TonB-dependent receptor" evidence="1">
    <location>
        <begin position="20"/>
        <end position="87"/>
    </location>
</feature>
<dbReference type="Proteomes" id="UP000029641">
    <property type="component" value="Unassembled WGS sequence"/>
</dbReference>
<protein>
    <recommendedName>
        <fullName evidence="7">TonB-dependent receptor</fullName>
    </recommendedName>
</protein>
<sequence>MKTNFYILFILLLSFSAIGAQNEVKTNNVETNVTVSEANEATVIIDTVKIKEVIAKSSSDIRIFLNRERKVDNIKLVFPKINKRKLS</sequence>
<keyword evidence="1" id="KW-0732">Signal</keyword>